<name>A0AAW1DFH9_9HEMI</name>
<protein>
    <submittedName>
        <fullName evidence="1">Uncharacterized protein</fullName>
    </submittedName>
</protein>
<organism evidence="1 2">
    <name type="scientific">Rhynocoris fuscipes</name>
    <dbReference type="NCBI Taxonomy" id="488301"/>
    <lineage>
        <taxon>Eukaryota</taxon>
        <taxon>Metazoa</taxon>
        <taxon>Ecdysozoa</taxon>
        <taxon>Arthropoda</taxon>
        <taxon>Hexapoda</taxon>
        <taxon>Insecta</taxon>
        <taxon>Pterygota</taxon>
        <taxon>Neoptera</taxon>
        <taxon>Paraneoptera</taxon>
        <taxon>Hemiptera</taxon>
        <taxon>Heteroptera</taxon>
        <taxon>Panheteroptera</taxon>
        <taxon>Cimicomorpha</taxon>
        <taxon>Reduviidae</taxon>
        <taxon>Harpactorinae</taxon>
        <taxon>Harpactorini</taxon>
        <taxon>Rhynocoris</taxon>
    </lineage>
</organism>
<keyword evidence="2" id="KW-1185">Reference proteome</keyword>
<dbReference type="AlphaFoldDB" id="A0AAW1DFH9"/>
<dbReference type="Proteomes" id="UP001461498">
    <property type="component" value="Unassembled WGS sequence"/>
</dbReference>
<comment type="caution">
    <text evidence="1">The sequence shown here is derived from an EMBL/GenBank/DDBJ whole genome shotgun (WGS) entry which is preliminary data.</text>
</comment>
<sequence>MEKIQLVRSCRKNGQDRALCKIFRGKLEGRRKAGRPRRRWCVRRWRMICGEWELKDGGARWNGRKKWRRITREVRALHGLKT</sequence>
<reference evidence="1 2" key="1">
    <citation type="submission" date="2022-12" db="EMBL/GenBank/DDBJ databases">
        <title>Chromosome-level genome assembly of true bugs.</title>
        <authorList>
            <person name="Ma L."/>
            <person name="Li H."/>
        </authorList>
    </citation>
    <scope>NUCLEOTIDE SEQUENCE [LARGE SCALE GENOMIC DNA]</scope>
    <source>
        <strain evidence="1">Lab_2022b</strain>
    </source>
</reference>
<proteinExistence type="predicted"/>
<accession>A0AAW1DFH9</accession>
<dbReference type="EMBL" id="JAPXFL010000004">
    <property type="protein sequence ID" value="KAK9507918.1"/>
    <property type="molecule type" value="Genomic_DNA"/>
</dbReference>
<evidence type="ECO:0000313" key="2">
    <source>
        <dbReference type="Proteomes" id="UP001461498"/>
    </source>
</evidence>
<evidence type="ECO:0000313" key="1">
    <source>
        <dbReference type="EMBL" id="KAK9507918.1"/>
    </source>
</evidence>
<gene>
    <name evidence="1" type="ORF">O3M35_007678</name>
</gene>